<feature type="transmembrane region" description="Helical" evidence="1">
    <location>
        <begin position="7"/>
        <end position="27"/>
    </location>
</feature>
<evidence type="ECO:0000256" key="1">
    <source>
        <dbReference type="SAM" id="Phobius"/>
    </source>
</evidence>
<name>A0A6M2DHE4_XENCH</name>
<keyword evidence="2" id="KW-0675">Receptor</keyword>
<dbReference type="InterPro" id="IPR038976">
    <property type="entry name" value="Ssk"/>
</dbReference>
<dbReference type="GO" id="GO:0005886">
    <property type="term" value="C:plasma membrane"/>
    <property type="evidence" value="ECO:0007669"/>
    <property type="project" value="TreeGrafter"/>
</dbReference>
<dbReference type="PANTHER" id="PTHR36692">
    <property type="entry name" value="PROTEIN SNAKESKIN"/>
    <property type="match status" value="1"/>
</dbReference>
<keyword evidence="1" id="KW-1133">Transmembrane helix</keyword>
<dbReference type="GO" id="GO:0019991">
    <property type="term" value="P:septate junction assembly"/>
    <property type="evidence" value="ECO:0007669"/>
    <property type="project" value="InterPro"/>
</dbReference>
<reference evidence="2" key="1">
    <citation type="submission" date="2020-03" db="EMBL/GenBank/DDBJ databases">
        <title>Transcriptomic Profiling of the Digestive Tract of the Rat Flea, Xenopsylla cheopis, Following Blood Feeding and Infection with Yersinia pestis.</title>
        <authorList>
            <person name="Bland D.M."/>
            <person name="Martens C.A."/>
            <person name="Virtaneva K."/>
            <person name="Kanakabandi K."/>
            <person name="Long D."/>
            <person name="Rosenke R."/>
            <person name="Saturday G.A."/>
            <person name="Hoyt F.H."/>
            <person name="Bruno D.P."/>
            <person name="Ribeiro J.M.C."/>
            <person name="Hinnebusch J."/>
        </authorList>
    </citation>
    <scope>NUCLEOTIDE SEQUENCE</scope>
</reference>
<feature type="transmembrane region" description="Helical" evidence="1">
    <location>
        <begin position="129"/>
        <end position="151"/>
    </location>
</feature>
<dbReference type="PANTHER" id="PTHR36692:SF3">
    <property type="entry name" value="PROTEIN SNAKESKIN"/>
    <property type="match status" value="1"/>
</dbReference>
<accession>A0A6M2DHE4</accession>
<keyword evidence="1" id="KW-0472">Membrane</keyword>
<feature type="transmembrane region" description="Helical" evidence="1">
    <location>
        <begin position="54"/>
        <end position="76"/>
    </location>
</feature>
<dbReference type="EMBL" id="GIIL01002019">
    <property type="protein sequence ID" value="NOV45745.1"/>
    <property type="molecule type" value="Transcribed_RNA"/>
</dbReference>
<protein>
    <submittedName>
        <fullName evidence="2">Putative ryanodine receptor-like protein phlebotomus papatasi</fullName>
    </submittedName>
</protein>
<keyword evidence="1" id="KW-0812">Transmembrane</keyword>
<evidence type="ECO:0000313" key="2">
    <source>
        <dbReference type="EMBL" id="NOV45745.1"/>
    </source>
</evidence>
<organism evidence="2">
    <name type="scientific">Xenopsylla cheopis</name>
    <name type="common">Oriental rat flea</name>
    <name type="synonym">Pulex cheopis</name>
    <dbReference type="NCBI Taxonomy" id="163159"/>
    <lineage>
        <taxon>Eukaryota</taxon>
        <taxon>Metazoa</taxon>
        <taxon>Ecdysozoa</taxon>
        <taxon>Arthropoda</taxon>
        <taxon>Hexapoda</taxon>
        <taxon>Insecta</taxon>
        <taxon>Pterygota</taxon>
        <taxon>Neoptera</taxon>
        <taxon>Endopterygota</taxon>
        <taxon>Siphonaptera</taxon>
        <taxon>Pulicidae</taxon>
        <taxon>Xenopsyllinae</taxon>
        <taxon>Xenopsylla</taxon>
    </lineage>
</organism>
<dbReference type="AlphaFoldDB" id="A0A6M2DHE4"/>
<proteinExistence type="predicted"/>
<feature type="transmembrane region" description="Helical" evidence="1">
    <location>
        <begin position="88"/>
        <end position="109"/>
    </location>
</feature>
<sequence>MVSIQTVASIVLKILKLVLNLIILIIYRTGYSGQFLGIGGTWNLNEEKNADVEIVASGVFVGFFLYTSVQLMTFCFGTTKHKRELSDIIMNIVGTFMWLAVGGTGLHYWNGYMNEHHNQQITSEREVGLALGSLCVLSGACYLLDTVLAFVHFSKEF</sequence>